<feature type="transmembrane region" description="Helical" evidence="7">
    <location>
        <begin position="384"/>
        <end position="404"/>
    </location>
</feature>
<feature type="transmembrane region" description="Helical" evidence="7">
    <location>
        <begin position="283"/>
        <end position="306"/>
    </location>
</feature>
<evidence type="ECO:0000256" key="3">
    <source>
        <dbReference type="ARBA" id="ARBA00022692"/>
    </source>
</evidence>
<accession>A0A098M4Y3</accession>
<evidence type="ECO:0000313" key="10">
    <source>
        <dbReference type="EMBL" id="KGE17111.1"/>
    </source>
</evidence>
<feature type="transmembrane region" description="Helical" evidence="7">
    <location>
        <begin position="20"/>
        <end position="47"/>
    </location>
</feature>
<evidence type="ECO:0000259" key="8">
    <source>
        <dbReference type="Pfam" id="PF02687"/>
    </source>
</evidence>
<dbReference type="GO" id="GO:0022857">
    <property type="term" value="F:transmembrane transporter activity"/>
    <property type="evidence" value="ECO:0007669"/>
    <property type="project" value="TreeGrafter"/>
</dbReference>
<dbReference type="GO" id="GO:0005886">
    <property type="term" value="C:plasma membrane"/>
    <property type="evidence" value="ECO:0007669"/>
    <property type="project" value="UniProtKB-SubCell"/>
</dbReference>
<comment type="subcellular location">
    <subcellularLocation>
        <location evidence="1">Cell membrane</location>
        <topology evidence="1">Multi-pass membrane protein</topology>
    </subcellularLocation>
</comment>
<feature type="transmembrane region" description="Helical" evidence="7">
    <location>
        <begin position="334"/>
        <end position="364"/>
    </location>
</feature>
<name>A0A098M4Y3_9BACL</name>
<dbReference type="GO" id="GO:0051301">
    <property type="term" value="P:cell division"/>
    <property type="evidence" value="ECO:0007669"/>
    <property type="project" value="UniProtKB-KW"/>
</dbReference>
<evidence type="ECO:0000256" key="5">
    <source>
        <dbReference type="ARBA" id="ARBA00023136"/>
    </source>
</evidence>
<organism evidence="10 11">
    <name type="scientific">Paenibacillus wynnii</name>
    <dbReference type="NCBI Taxonomy" id="268407"/>
    <lineage>
        <taxon>Bacteria</taxon>
        <taxon>Bacillati</taxon>
        <taxon>Bacillota</taxon>
        <taxon>Bacilli</taxon>
        <taxon>Bacillales</taxon>
        <taxon>Paenibacillaceae</taxon>
        <taxon>Paenibacillus</taxon>
    </lineage>
</organism>
<feature type="transmembrane region" description="Helical" evidence="7">
    <location>
        <begin position="731"/>
        <end position="754"/>
    </location>
</feature>
<dbReference type="InterPro" id="IPR003838">
    <property type="entry name" value="ABC3_permease_C"/>
</dbReference>
<dbReference type="Pfam" id="PF02687">
    <property type="entry name" value="FtsX"/>
    <property type="match status" value="2"/>
</dbReference>
<feature type="transmembrane region" description="Helical" evidence="7">
    <location>
        <begin position="823"/>
        <end position="847"/>
    </location>
</feature>
<sequence>MNIVNLLTLRHLKQNKRRTLITIIGVVISVAMLMAVSTLSTSFMGLMQKQNIANEGEWHVQFKNVNKGQLLAIEKDKLTKTLMISRDVGYSSLEGGQNQNKPYLFIREYNDESFKYFPIKLSKGRLPQAANEVVISEEIINNAKVNYKIGDSLSVDAGERFQEISEYPLTQRDSLQKDQGQIIESLMNKKKASYIIVGMITRPIWEPTNSPGYTVLSYVDESLITASETVNASIQVKKLDTALFIHIRELAKQSNIDTKDIEFNNGLLRFYGVTDNDGLRSTLFFLTFIIMTVIIIGSVSLIYNAFAISVSERSRHLGMLASVGATKRQKRNSVYFEGFVIGMISIPIGIVSGLVGIAITFWLINSKIQDALGVTERLTVIVTPVSVLITCVVSIVTIFISTYLPAVKASKISAIDAIRQTTDVRLTGKTVRTSKLIRKIFGIEAEIGLKNLKRNKRRYQATVFSLVLSIILFLAVSFFTSNLQKSLQLTQDNLSYDIQVIFRGEKSELLSQHLKHIASLKEVTKYSQVKELIVNSWIDKNSTTEDFKVMVNDESSMFKNGNYLYQINVHALEKQDLKAYAEIVGADYKMLEDTTNLSAIVIDTVTRQRSEDGKYIETKAVLTKAGRNLDLMYIDWEKKEETQLNKVNIAALTDVFPMGVTTAGIGELDIVVSNAVLDKLVVKQMIVGPETYLYLNSKDPMNTQQEIEKLKSENIIVNNVYKYNQRQEQTIMLMSVFTYGFIALITAISIANIYNTISTSISLRKREFAMLKSVGLTPKGFNKMIHYESIFYGVKSLLYGLPTSIIIMYLIHRSLMNSFDYKFALPLVNILYVIVAVFIIVGSAMLYSSSKMKKENIIDALKQESI</sequence>
<dbReference type="RefSeq" id="WP_036655578.1">
    <property type="nucleotide sequence ID" value="NZ_JQCR01000003.1"/>
</dbReference>
<comment type="caution">
    <text evidence="10">The sequence shown here is derived from an EMBL/GenBank/DDBJ whole genome shotgun (WGS) entry which is preliminary data.</text>
</comment>
<dbReference type="AlphaFoldDB" id="A0A098M4Y3"/>
<feature type="domain" description="ABC3 transporter permease C-terminal" evidence="8">
    <location>
        <begin position="288"/>
        <end position="413"/>
    </location>
</feature>
<evidence type="ECO:0000256" key="1">
    <source>
        <dbReference type="ARBA" id="ARBA00004651"/>
    </source>
</evidence>
<dbReference type="Proteomes" id="UP000029734">
    <property type="component" value="Unassembled WGS sequence"/>
</dbReference>
<dbReference type="eggNOG" id="COG0577">
    <property type="taxonomic scope" value="Bacteria"/>
</dbReference>
<feature type="domain" description="ABC3 transporter permease C-terminal" evidence="8">
    <location>
        <begin position="741"/>
        <end position="857"/>
    </location>
</feature>
<dbReference type="PANTHER" id="PTHR30572:SF4">
    <property type="entry name" value="ABC TRANSPORTER PERMEASE YTRF"/>
    <property type="match status" value="1"/>
</dbReference>
<comment type="similarity">
    <text evidence="6">Belongs to the ABC-4 integral membrane protein family.</text>
</comment>
<reference evidence="10 11" key="2">
    <citation type="submission" date="2014-10" db="EMBL/GenBank/DDBJ databases">
        <title>Comparative genomics of the Paenibacillus odorifer group.</title>
        <authorList>
            <person name="Tsai Y.-C."/>
            <person name="Martin N."/>
            <person name="Korlach J."/>
            <person name="Wiedmann M."/>
        </authorList>
    </citation>
    <scope>NUCLEOTIDE SEQUENCE [LARGE SCALE GENOMIC DNA]</scope>
    <source>
        <strain evidence="10 11">DSM 18334</strain>
    </source>
</reference>
<dbReference type="Pfam" id="PF12704">
    <property type="entry name" value="MacB_PCD"/>
    <property type="match status" value="1"/>
</dbReference>
<evidence type="ECO:0000256" key="2">
    <source>
        <dbReference type="ARBA" id="ARBA00022475"/>
    </source>
</evidence>
<dbReference type="OrthoDB" id="9793166at2"/>
<feature type="domain" description="MacB-like periplasmic core" evidence="9">
    <location>
        <begin position="19"/>
        <end position="161"/>
    </location>
</feature>
<reference evidence="10 11" key="1">
    <citation type="submission" date="2014-08" db="EMBL/GenBank/DDBJ databases">
        <authorList>
            <person name="den Bakker H.C."/>
        </authorList>
    </citation>
    <scope>NUCLEOTIDE SEQUENCE [LARGE SCALE GENOMIC DNA]</scope>
    <source>
        <strain evidence="10 11">DSM 18334</strain>
    </source>
</reference>
<feature type="transmembrane region" description="Helical" evidence="7">
    <location>
        <begin position="459"/>
        <end position="479"/>
    </location>
</feature>
<dbReference type="STRING" id="268407.PWYN_20930"/>
<dbReference type="PANTHER" id="PTHR30572">
    <property type="entry name" value="MEMBRANE COMPONENT OF TRANSPORTER-RELATED"/>
    <property type="match status" value="1"/>
</dbReference>
<evidence type="ECO:0000256" key="6">
    <source>
        <dbReference type="ARBA" id="ARBA00038076"/>
    </source>
</evidence>
<gene>
    <name evidence="10" type="ORF">PWYN_20930</name>
</gene>
<keyword evidence="4 7" id="KW-1133">Transmembrane helix</keyword>
<proteinExistence type="inferred from homology"/>
<evidence type="ECO:0000313" key="11">
    <source>
        <dbReference type="Proteomes" id="UP000029734"/>
    </source>
</evidence>
<keyword evidence="10" id="KW-0131">Cell cycle</keyword>
<keyword evidence="10" id="KW-0132">Cell division</keyword>
<protein>
    <submittedName>
        <fullName evidence="10">Cell division protein FtsX</fullName>
    </submittedName>
</protein>
<evidence type="ECO:0000256" key="4">
    <source>
        <dbReference type="ARBA" id="ARBA00022989"/>
    </source>
</evidence>
<feature type="transmembrane region" description="Helical" evidence="7">
    <location>
        <begin position="789"/>
        <end position="811"/>
    </location>
</feature>
<keyword evidence="11" id="KW-1185">Reference proteome</keyword>
<evidence type="ECO:0000259" key="9">
    <source>
        <dbReference type="Pfam" id="PF12704"/>
    </source>
</evidence>
<dbReference type="InterPro" id="IPR025857">
    <property type="entry name" value="MacB_PCD"/>
</dbReference>
<dbReference type="EMBL" id="JQCR01000003">
    <property type="protein sequence ID" value="KGE17111.1"/>
    <property type="molecule type" value="Genomic_DNA"/>
</dbReference>
<keyword evidence="2" id="KW-1003">Cell membrane</keyword>
<keyword evidence="3 7" id="KW-0812">Transmembrane</keyword>
<evidence type="ECO:0000256" key="7">
    <source>
        <dbReference type="SAM" id="Phobius"/>
    </source>
</evidence>
<keyword evidence="5 7" id="KW-0472">Membrane</keyword>
<dbReference type="InterPro" id="IPR050250">
    <property type="entry name" value="Macrolide_Exporter_MacB"/>
</dbReference>